<evidence type="ECO:0000313" key="2">
    <source>
        <dbReference type="EMBL" id="TSJ70380.1"/>
    </source>
</evidence>
<dbReference type="OrthoDB" id="1117699at2"/>
<protein>
    <submittedName>
        <fullName evidence="1">Uncharacterized protein</fullName>
    </submittedName>
</protein>
<reference evidence="1" key="3">
    <citation type="submission" date="2019-09" db="EMBL/GenBank/DDBJ databases">
        <authorList>
            <person name="Zhang D.-C."/>
        </authorList>
    </citation>
    <scope>NUCLEOTIDE SEQUENCE</scope>
    <source>
        <strain evidence="1">RU-4-M-4</strain>
    </source>
</reference>
<evidence type="ECO:0000313" key="3">
    <source>
        <dbReference type="Proteomes" id="UP000315145"/>
    </source>
</evidence>
<reference evidence="1 4" key="1">
    <citation type="journal article" date="2015" name="Int. J. Syst. Evol. Microbiol.">
        <title>Algibacter amylolyticus sp. nov., isolated from intertidal sediment.</title>
        <authorList>
            <person name="Zhang D.C."/>
            <person name="Wu J."/>
            <person name="Neuner K."/>
            <person name="Yao J."/>
            <person name="Margesin R."/>
        </authorList>
    </citation>
    <scope>NUCLEOTIDE SEQUENCE [LARGE SCALE GENOMIC DNA]</scope>
    <source>
        <strain evidence="1 4">RU-4-M-4</strain>
    </source>
</reference>
<keyword evidence="3" id="KW-1185">Reference proteome</keyword>
<name>A0A5M7AVY6_9FLAO</name>
<dbReference type="Proteomes" id="UP000315145">
    <property type="component" value="Unassembled WGS sequence"/>
</dbReference>
<organism evidence="1 4">
    <name type="scientific">Algibacter amylolyticus</name>
    <dbReference type="NCBI Taxonomy" id="1608400"/>
    <lineage>
        <taxon>Bacteria</taxon>
        <taxon>Pseudomonadati</taxon>
        <taxon>Bacteroidota</taxon>
        <taxon>Flavobacteriia</taxon>
        <taxon>Flavobacteriales</taxon>
        <taxon>Flavobacteriaceae</taxon>
        <taxon>Algibacter</taxon>
    </lineage>
</organism>
<dbReference type="AlphaFoldDB" id="A0A5M7AVY6"/>
<gene>
    <name evidence="1" type="ORF">F2B50_17840</name>
    <name evidence="2" type="ORF">FPF71_17840</name>
</gene>
<dbReference type="Proteomes" id="UP000322315">
    <property type="component" value="Unassembled WGS sequence"/>
</dbReference>
<dbReference type="EMBL" id="VMBF01000024">
    <property type="protein sequence ID" value="TSJ70380.1"/>
    <property type="molecule type" value="Genomic_DNA"/>
</dbReference>
<evidence type="ECO:0000313" key="1">
    <source>
        <dbReference type="EMBL" id="KAA5820137.1"/>
    </source>
</evidence>
<reference evidence="2 3" key="2">
    <citation type="submission" date="2019-07" db="EMBL/GenBank/DDBJ databases">
        <title>Algibacter marinivivus sp. nov., isolated from the surface of a marine red alga.</title>
        <authorList>
            <person name="Zhong X."/>
            <person name="Xu W."/>
            <person name="Zhang Y."/>
            <person name="Zhang Q."/>
            <person name="Du Z."/>
        </authorList>
    </citation>
    <scope>NUCLEOTIDE SEQUENCE [LARGE SCALE GENOMIC DNA]</scope>
    <source>
        <strain evidence="2 3">RU-4-M-4</strain>
    </source>
</reference>
<dbReference type="EMBL" id="VWRS01000024">
    <property type="protein sequence ID" value="KAA5820137.1"/>
    <property type="molecule type" value="Genomic_DNA"/>
</dbReference>
<accession>A0A5M7AVY6</accession>
<evidence type="ECO:0000313" key="4">
    <source>
        <dbReference type="Proteomes" id="UP000322315"/>
    </source>
</evidence>
<dbReference type="RefSeq" id="WP_144118288.1">
    <property type="nucleotide sequence ID" value="NZ_VMBF01000024.1"/>
</dbReference>
<sequence>MQKILILTIILLNQVSYSQIKTKLFYKDGKTAIEKCKIKGNTIKCEVGNKKIKFSSSNINAVEQNSKRYVYMKIENSNKPKLMRQLIKGSTSLFEITKMAAPQTGGTTTAYYVKRQSWENVKKIGTMRYNKDKVIAYFSDCPLLLEKVKSKSFKGKSPFKLISYFNENCGN</sequence>
<comment type="caution">
    <text evidence="1">The sequence shown here is derived from an EMBL/GenBank/DDBJ whole genome shotgun (WGS) entry which is preliminary data.</text>
</comment>
<proteinExistence type="predicted"/>